<dbReference type="RefSeq" id="WP_207599409.1">
    <property type="nucleotide sequence ID" value="NZ_JAFNJU010000005.1"/>
</dbReference>
<dbReference type="Gene3D" id="3.20.20.370">
    <property type="entry name" value="Glycoside hydrolase/deacetylase"/>
    <property type="match status" value="1"/>
</dbReference>
<dbReference type="SUPFAM" id="SSF88713">
    <property type="entry name" value="Glycoside hydrolase/deacetylase"/>
    <property type="match status" value="1"/>
</dbReference>
<gene>
    <name evidence="2" type="ORF">J3A84_07565</name>
</gene>
<accession>A0A939KJ77</accession>
<evidence type="ECO:0000259" key="1">
    <source>
        <dbReference type="PROSITE" id="PS51677"/>
    </source>
</evidence>
<organism evidence="2 3">
    <name type="scientific">Proteiniclasticum aestuarii</name>
    <dbReference type="NCBI Taxonomy" id="2817862"/>
    <lineage>
        <taxon>Bacteria</taxon>
        <taxon>Bacillati</taxon>
        <taxon>Bacillota</taxon>
        <taxon>Clostridia</taxon>
        <taxon>Eubacteriales</taxon>
        <taxon>Clostridiaceae</taxon>
        <taxon>Proteiniclasticum</taxon>
    </lineage>
</organism>
<comment type="caution">
    <text evidence="2">The sequence shown here is derived from an EMBL/GenBank/DDBJ whole genome shotgun (WGS) entry which is preliminary data.</text>
</comment>
<evidence type="ECO:0000313" key="2">
    <source>
        <dbReference type="EMBL" id="MBO1264883.1"/>
    </source>
</evidence>
<dbReference type="PANTHER" id="PTHR10587:SF125">
    <property type="entry name" value="POLYSACCHARIDE DEACETYLASE YHEN-RELATED"/>
    <property type="match status" value="1"/>
</dbReference>
<reference evidence="2" key="1">
    <citation type="submission" date="2021-03" db="EMBL/GenBank/DDBJ databases">
        <title>Proteiniclasticum marinus sp. nov., isolated from tidal flat sediment.</title>
        <authorList>
            <person name="Namirimu T."/>
            <person name="Yang J.-A."/>
            <person name="Yang S.-H."/>
            <person name="Kim Y.-J."/>
            <person name="Kwon K.K."/>
        </authorList>
    </citation>
    <scope>NUCLEOTIDE SEQUENCE</scope>
    <source>
        <strain evidence="2">SCR006</strain>
    </source>
</reference>
<dbReference type="PROSITE" id="PS51677">
    <property type="entry name" value="NODB"/>
    <property type="match status" value="1"/>
</dbReference>
<keyword evidence="3" id="KW-1185">Reference proteome</keyword>
<feature type="domain" description="NodB homology" evidence="1">
    <location>
        <begin position="138"/>
        <end position="337"/>
    </location>
</feature>
<proteinExistence type="predicted"/>
<dbReference type="InterPro" id="IPR050248">
    <property type="entry name" value="Polysacc_deacetylase_ArnD"/>
</dbReference>
<name>A0A939KJ77_9CLOT</name>
<dbReference type="InterPro" id="IPR002509">
    <property type="entry name" value="NODB_dom"/>
</dbReference>
<dbReference type="EMBL" id="JAFNJU010000005">
    <property type="protein sequence ID" value="MBO1264883.1"/>
    <property type="molecule type" value="Genomic_DNA"/>
</dbReference>
<dbReference type="GO" id="GO:0016810">
    <property type="term" value="F:hydrolase activity, acting on carbon-nitrogen (but not peptide) bonds"/>
    <property type="evidence" value="ECO:0007669"/>
    <property type="project" value="InterPro"/>
</dbReference>
<dbReference type="Pfam" id="PF01522">
    <property type="entry name" value="Polysacc_deac_1"/>
    <property type="match status" value="1"/>
</dbReference>
<dbReference type="Proteomes" id="UP000664218">
    <property type="component" value="Unassembled WGS sequence"/>
</dbReference>
<dbReference type="AlphaFoldDB" id="A0A939KJ77"/>
<dbReference type="PANTHER" id="PTHR10587">
    <property type="entry name" value="GLYCOSYL TRANSFERASE-RELATED"/>
    <property type="match status" value="1"/>
</dbReference>
<dbReference type="InterPro" id="IPR011330">
    <property type="entry name" value="Glyco_hydro/deAcase_b/a-brl"/>
</dbReference>
<sequence length="340" mass="38856">MKRRKEIDDRKKMHSRKTRRKLLGVLLLIVLLGTAGYVFKDWFADEKKPVEVADGIEDQNLEEENGEEEMEPKEVEVEEFVESHEEKPLDREKSVPDMIDLTTLKVGTNHSVGASAYAYSTEMVRNWIWGGVSYEGEKIAFLTFDDGPVKKSEAVLEVLKRRGVPATFFIPGYVLAEHPDEQVLHRYIEEGHAIAVHSYSHVYDTLYPGKLADKEKIVEEFIQTRDLMRKSLGDEFDTRVFRFPGGSMSWKGIDEARSALAEIGVYDMDWNAISGDGEPKSRRPEGPQAMAEHVMFTLSEHWMQDIAVVLMHDTKDITAEYLDQVIDQFESAGYTFGILE</sequence>
<protein>
    <submittedName>
        <fullName evidence="2">Polysaccharide deacetylase family protein</fullName>
    </submittedName>
</protein>
<dbReference type="GO" id="GO:0005975">
    <property type="term" value="P:carbohydrate metabolic process"/>
    <property type="evidence" value="ECO:0007669"/>
    <property type="project" value="InterPro"/>
</dbReference>
<evidence type="ECO:0000313" key="3">
    <source>
        <dbReference type="Proteomes" id="UP000664218"/>
    </source>
</evidence>